<protein>
    <submittedName>
        <fullName evidence="1">Uncharacterized protein</fullName>
    </submittedName>
</protein>
<evidence type="ECO:0000313" key="1">
    <source>
        <dbReference type="EMBL" id="ERP39304.1"/>
    </source>
</evidence>
<dbReference type="RefSeq" id="WP_022635664.1">
    <property type="nucleotide sequence ID" value="NZ_ASJR01000001.1"/>
</dbReference>
<sequence length="173" mass="20075">MQFHQYLRQLKPSLVFQYFLPDTQVRILSEEVYKRIEERHCSAKSVQESIEKFAPEMEQEFLAIYCSGGKLAPQDQLKTALLQTFLVCEGVRGTHTWLFPFEDLRHRVAEYYTACQDIPAPQKNIGLRVSGDCAILGGLAFQGAIQQKKMEHIRSDFENFLYNLPPWEDGQKK</sequence>
<dbReference type="STRING" id="1313304.CALK_0098"/>
<proteinExistence type="predicted"/>
<name>U7DA86_9BACT</name>
<comment type="caution">
    <text evidence="1">The sequence shown here is derived from an EMBL/GenBank/DDBJ whole genome shotgun (WGS) entry which is preliminary data.</text>
</comment>
<gene>
    <name evidence="1" type="ORF">CALK_0098</name>
</gene>
<evidence type="ECO:0000313" key="2">
    <source>
        <dbReference type="Proteomes" id="UP000017148"/>
    </source>
</evidence>
<dbReference type="Proteomes" id="UP000017148">
    <property type="component" value="Unassembled WGS sequence"/>
</dbReference>
<reference evidence="1 2" key="1">
    <citation type="journal article" date="2013" name="Environ. Microbiol.">
        <title>Genome analysis of Chitinivibrio alkaliphilus gen. nov., sp. nov., a novel extremely haloalkaliphilic anaerobic chitinolytic bacterium from the candidate phylum Termite Group 3.</title>
        <authorList>
            <person name="Sorokin D.Y."/>
            <person name="Gumerov V.M."/>
            <person name="Rakitin A.L."/>
            <person name="Beletsky A.V."/>
            <person name="Damste J.S."/>
            <person name="Muyzer G."/>
            <person name="Mardanov A.V."/>
            <person name="Ravin N.V."/>
        </authorList>
    </citation>
    <scope>NUCLEOTIDE SEQUENCE [LARGE SCALE GENOMIC DNA]</scope>
    <source>
        <strain evidence="1 2">ACht1</strain>
    </source>
</reference>
<accession>U7DA86</accession>
<organism evidence="1 2">
    <name type="scientific">Chitinivibrio alkaliphilus ACht1</name>
    <dbReference type="NCBI Taxonomy" id="1313304"/>
    <lineage>
        <taxon>Bacteria</taxon>
        <taxon>Pseudomonadati</taxon>
        <taxon>Fibrobacterota</taxon>
        <taxon>Chitinivibrionia</taxon>
        <taxon>Chitinivibrionales</taxon>
        <taxon>Chitinivibrionaceae</taxon>
        <taxon>Chitinivibrio</taxon>
    </lineage>
</organism>
<keyword evidence="2" id="KW-1185">Reference proteome</keyword>
<dbReference type="EMBL" id="ASJR01000001">
    <property type="protein sequence ID" value="ERP39304.1"/>
    <property type="molecule type" value="Genomic_DNA"/>
</dbReference>
<dbReference type="AlphaFoldDB" id="U7DA86"/>